<dbReference type="CDD" id="cd00609">
    <property type="entry name" value="AAT_like"/>
    <property type="match status" value="1"/>
</dbReference>
<dbReference type="Pfam" id="PF00155">
    <property type="entry name" value="Aminotran_1_2"/>
    <property type="match status" value="1"/>
</dbReference>
<protein>
    <submittedName>
        <fullName evidence="2">Aminotransferase class I/II-fold pyridoxal phosphate-dependent enzyme</fullName>
    </submittedName>
</protein>
<dbReference type="InterPro" id="IPR015424">
    <property type="entry name" value="PyrdxlP-dep_Trfase"/>
</dbReference>
<keyword evidence="3" id="KW-1185">Reference proteome</keyword>
<gene>
    <name evidence="2" type="ORF">GB864_07350</name>
</gene>
<dbReference type="Proteomes" id="UP000438182">
    <property type="component" value="Unassembled WGS sequence"/>
</dbReference>
<name>A0A6I4NVT5_9MICO</name>
<dbReference type="PANTHER" id="PTHR46577">
    <property type="entry name" value="HTH-TYPE TRANSCRIPTIONAL REGULATORY PROTEIN GABR"/>
    <property type="match status" value="1"/>
</dbReference>
<dbReference type="Gene3D" id="3.40.640.10">
    <property type="entry name" value="Type I PLP-dependent aspartate aminotransferase-like (Major domain)"/>
    <property type="match status" value="1"/>
</dbReference>
<evidence type="ECO:0000259" key="1">
    <source>
        <dbReference type="Pfam" id="PF00155"/>
    </source>
</evidence>
<dbReference type="GO" id="GO:0030170">
    <property type="term" value="F:pyridoxal phosphate binding"/>
    <property type="evidence" value="ECO:0007669"/>
    <property type="project" value="InterPro"/>
</dbReference>
<dbReference type="GO" id="GO:0008483">
    <property type="term" value="F:transaminase activity"/>
    <property type="evidence" value="ECO:0007669"/>
    <property type="project" value="UniProtKB-KW"/>
</dbReference>
<dbReference type="SUPFAM" id="SSF53383">
    <property type="entry name" value="PLP-dependent transferases"/>
    <property type="match status" value="1"/>
</dbReference>
<keyword evidence="2" id="KW-0032">Aminotransferase</keyword>
<dbReference type="PANTHER" id="PTHR46577:SF1">
    <property type="entry name" value="HTH-TYPE TRANSCRIPTIONAL REGULATORY PROTEIN GABR"/>
    <property type="match status" value="1"/>
</dbReference>
<evidence type="ECO:0000313" key="3">
    <source>
        <dbReference type="Proteomes" id="UP000438182"/>
    </source>
</evidence>
<dbReference type="RefSeq" id="WP_160423699.1">
    <property type="nucleotide sequence ID" value="NZ_WSTA01000024.1"/>
</dbReference>
<reference evidence="2 3" key="1">
    <citation type="submission" date="2019-12" db="EMBL/GenBank/DDBJ databases">
        <authorList>
            <person name="Kim Y.S."/>
        </authorList>
    </citation>
    <scope>NUCLEOTIDE SEQUENCE [LARGE SCALE GENOMIC DNA]</scope>
    <source>
        <strain evidence="2 3">MMS17-SY077</strain>
    </source>
</reference>
<dbReference type="EMBL" id="WSTA01000024">
    <property type="protein sequence ID" value="MWB98363.1"/>
    <property type="molecule type" value="Genomic_DNA"/>
</dbReference>
<proteinExistence type="predicted"/>
<evidence type="ECO:0000313" key="2">
    <source>
        <dbReference type="EMBL" id="MWB98363.1"/>
    </source>
</evidence>
<comment type="caution">
    <text evidence="2">The sequence shown here is derived from an EMBL/GenBank/DDBJ whole genome shotgun (WGS) entry which is preliminary data.</text>
</comment>
<sequence length="351" mass="37402">DERAWRAAWRAAAARPVTPGWGDRRGEPRLRAEIAEHLRVARGVDAHPDEIRVAAGTSEALAVLAQALGDLLGRSPAIAVEDPGYPTARRILARQGARLTPVAVDDDGFDADLLDGLPERPDAVLLTPSHHYPLGGRLPLPRRLALVDWAARTGGVLVEDDYDSEFRHTGAPLPALASLDRGAGRVVLLGSLSKVLTPSLRLGWLLVRDPVLRAAIDAVRADLDAPMSVVAQDAAARLLESGALRRHIAAVRREYAHRRGLVLDALGDLDLPGVRLRGLDGGLHGVLELPSAVVEDAVLDRLADAGVRVARLRDYRVETAAAGIIFGYAAPTDLRLAAALAEIARAVRASV</sequence>
<dbReference type="InterPro" id="IPR015421">
    <property type="entry name" value="PyrdxlP-dep_Trfase_major"/>
</dbReference>
<dbReference type="AlphaFoldDB" id="A0A6I4NVT5"/>
<feature type="domain" description="Aminotransferase class I/classII large" evidence="1">
    <location>
        <begin position="7"/>
        <end position="337"/>
    </location>
</feature>
<keyword evidence="2" id="KW-0808">Transferase</keyword>
<accession>A0A6I4NVT5</accession>
<dbReference type="InterPro" id="IPR051446">
    <property type="entry name" value="HTH_trans_reg/aminotransferase"/>
</dbReference>
<organism evidence="2 3">
    <name type="scientific">Agromyces seonyuensis</name>
    <dbReference type="NCBI Taxonomy" id="2662446"/>
    <lineage>
        <taxon>Bacteria</taxon>
        <taxon>Bacillati</taxon>
        <taxon>Actinomycetota</taxon>
        <taxon>Actinomycetes</taxon>
        <taxon>Micrococcales</taxon>
        <taxon>Microbacteriaceae</taxon>
        <taxon>Agromyces</taxon>
    </lineage>
</organism>
<dbReference type="InterPro" id="IPR004839">
    <property type="entry name" value="Aminotransferase_I/II_large"/>
</dbReference>
<feature type="non-terminal residue" evidence="2">
    <location>
        <position position="1"/>
    </location>
</feature>